<protein>
    <submittedName>
        <fullName evidence="1">Uncharacterized protein</fullName>
    </submittedName>
</protein>
<evidence type="ECO:0000313" key="1">
    <source>
        <dbReference type="EMBL" id="MCP1246938.1"/>
    </source>
</evidence>
<comment type="caution">
    <text evidence="1">The sequence shown here is derived from an EMBL/GenBank/DDBJ whole genome shotgun (WGS) entry which is preliminary data.</text>
</comment>
<dbReference type="RefSeq" id="WP_156475325.1">
    <property type="nucleotide sequence ID" value="NZ_JAMYZR010000037.1"/>
</dbReference>
<keyword evidence="2" id="KW-1185">Reference proteome</keyword>
<proteinExistence type="predicted"/>
<dbReference type="Proteomes" id="UP001523543">
    <property type="component" value="Unassembled WGS sequence"/>
</dbReference>
<evidence type="ECO:0000313" key="2">
    <source>
        <dbReference type="Proteomes" id="UP001523543"/>
    </source>
</evidence>
<name>A0ABT1EU74_9PROT</name>
<reference evidence="1 2" key="1">
    <citation type="submission" date="2022-06" db="EMBL/GenBank/DDBJ databases">
        <title>Acetobacer genomes from food samples.</title>
        <authorList>
            <person name="Sombolestani A."/>
        </authorList>
    </citation>
    <scope>NUCLEOTIDE SEQUENCE [LARGE SCALE GENOMIC DNA]</scope>
    <source>
        <strain evidence="1 2">R-83281</strain>
    </source>
</reference>
<accession>A0ABT1EU74</accession>
<sequence length="122" mass="13215">MRFPTADVAHCLYAIASFNTEAAHMTALDALNERLGLGTVRMLAAGLNDLPTVHDILGGYTIGAMLVEIFTSKTTAQEKTSCAVSRISGASMNDTWSTNWPTCRQFKQRKSATFLAALSTRN</sequence>
<gene>
    <name evidence="1" type="ORF">NKW54_13470</name>
</gene>
<dbReference type="EMBL" id="JAMYZR010000037">
    <property type="protein sequence ID" value="MCP1246938.1"/>
    <property type="molecule type" value="Genomic_DNA"/>
</dbReference>
<organism evidence="1 2">
    <name type="scientific">Acetobacter cerevisiae</name>
    <dbReference type="NCBI Taxonomy" id="178900"/>
    <lineage>
        <taxon>Bacteria</taxon>
        <taxon>Pseudomonadati</taxon>
        <taxon>Pseudomonadota</taxon>
        <taxon>Alphaproteobacteria</taxon>
        <taxon>Acetobacterales</taxon>
        <taxon>Acetobacteraceae</taxon>
        <taxon>Acetobacter</taxon>
    </lineage>
</organism>